<accession>A0ABV6R0W6</accession>
<reference evidence="1 2" key="1">
    <citation type="submission" date="2024-09" db="EMBL/GenBank/DDBJ databases">
        <authorList>
            <person name="Sun Q."/>
            <person name="Mori K."/>
        </authorList>
    </citation>
    <scope>NUCLEOTIDE SEQUENCE [LARGE SCALE GENOMIC DNA]</scope>
    <source>
        <strain evidence="1 2">NCAIM B.02621</strain>
    </source>
</reference>
<name>A0ABV6R0W6_9CAUL</name>
<proteinExistence type="predicted"/>
<comment type="caution">
    <text evidence="1">The sequence shown here is derived from an EMBL/GenBank/DDBJ whole genome shotgun (WGS) entry which is preliminary data.</text>
</comment>
<gene>
    <name evidence="1" type="ORF">ACFFGE_05150</name>
</gene>
<organism evidence="1 2">
    <name type="scientific">Brevundimonas balnearis</name>
    <dbReference type="NCBI Taxonomy" id="1572858"/>
    <lineage>
        <taxon>Bacteria</taxon>
        <taxon>Pseudomonadati</taxon>
        <taxon>Pseudomonadota</taxon>
        <taxon>Alphaproteobacteria</taxon>
        <taxon>Caulobacterales</taxon>
        <taxon>Caulobacteraceae</taxon>
        <taxon>Brevundimonas</taxon>
    </lineage>
</organism>
<sequence length="136" mass="13945">MSAHVCSLRLTASGGDLLSRQLDFLATRLAEAPESLSELIDALSGRAEALVQLREVQVGDAAASGAREIPFRLELTEGAARLLSAVAAADGDAGIVEDALRHFLSAPVVALNTSTVTATAGGVTRPLPDFPGGVRP</sequence>
<dbReference type="Proteomes" id="UP001589906">
    <property type="component" value="Unassembled WGS sequence"/>
</dbReference>
<evidence type="ECO:0000313" key="2">
    <source>
        <dbReference type="Proteomes" id="UP001589906"/>
    </source>
</evidence>
<protein>
    <submittedName>
        <fullName evidence="1">Uncharacterized protein</fullName>
    </submittedName>
</protein>
<dbReference type="EMBL" id="JBHLSW010000003">
    <property type="protein sequence ID" value="MFC0633265.1"/>
    <property type="molecule type" value="Genomic_DNA"/>
</dbReference>
<dbReference type="RefSeq" id="WP_376834956.1">
    <property type="nucleotide sequence ID" value="NZ_JBHLSW010000003.1"/>
</dbReference>
<evidence type="ECO:0000313" key="1">
    <source>
        <dbReference type="EMBL" id="MFC0633265.1"/>
    </source>
</evidence>
<keyword evidence="2" id="KW-1185">Reference proteome</keyword>